<evidence type="ECO:0000313" key="2">
    <source>
        <dbReference type="EnsemblMetazoa" id="AMIN014187-PA"/>
    </source>
</evidence>
<reference evidence="3" key="1">
    <citation type="submission" date="2013-03" db="EMBL/GenBank/DDBJ databases">
        <title>The Genome Sequence of Anopheles minimus MINIMUS1.</title>
        <authorList>
            <consortium name="The Broad Institute Genomics Platform"/>
            <person name="Neafsey D.E."/>
            <person name="Walton C."/>
            <person name="Walker B."/>
            <person name="Young S.K."/>
            <person name="Zeng Q."/>
            <person name="Gargeya S."/>
            <person name="Fitzgerald M."/>
            <person name="Haas B."/>
            <person name="Abouelleil A."/>
            <person name="Allen A.W."/>
            <person name="Alvarado L."/>
            <person name="Arachchi H.M."/>
            <person name="Berlin A.M."/>
            <person name="Chapman S.B."/>
            <person name="Gainer-Dewar J."/>
            <person name="Goldberg J."/>
            <person name="Griggs A."/>
            <person name="Gujja S."/>
            <person name="Hansen M."/>
            <person name="Howarth C."/>
            <person name="Imamovic A."/>
            <person name="Ireland A."/>
            <person name="Larimer J."/>
            <person name="McCowan C."/>
            <person name="Murphy C."/>
            <person name="Pearson M."/>
            <person name="Poon T.W."/>
            <person name="Priest M."/>
            <person name="Roberts A."/>
            <person name="Saif S."/>
            <person name="Shea T."/>
            <person name="Sisk P."/>
            <person name="Sykes S."/>
            <person name="Wortman J."/>
            <person name="Nusbaum C."/>
            <person name="Birren B."/>
        </authorList>
    </citation>
    <scope>NUCLEOTIDE SEQUENCE [LARGE SCALE GENOMIC DNA]</scope>
    <source>
        <strain evidence="3">MINIMUS1</strain>
    </source>
</reference>
<evidence type="ECO:0000313" key="3">
    <source>
        <dbReference type="Proteomes" id="UP000075920"/>
    </source>
</evidence>
<sequence length="59" mass="6490">MKVVLLLICFVAMASALVVLRTPTMRQFCRYDDLMCILNQPGGPGGFRALNSANMGRLD</sequence>
<dbReference type="EnsemblMetazoa" id="AMIN014187-RA">
    <property type="protein sequence ID" value="AMIN014187-PA"/>
    <property type="gene ID" value="AMIN014187"/>
</dbReference>
<feature type="signal peptide" evidence="1">
    <location>
        <begin position="1"/>
        <end position="16"/>
    </location>
</feature>
<dbReference type="VEuPathDB" id="VectorBase:AMIN014187"/>
<dbReference type="AlphaFoldDB" id="A0A182WN89"/>
<protein>
    <submittedName>
        <fullName evidence="2">Uncharacterized protein</fullName>
    </submittedName>
</protein>
<keyword evidence="1" id="KW-0732">Signal</keyword>
<name>A0A182WN89_9DIPT</name>
<proteinExistence type="predicted"/>
<dbReference type="Proteomes" id="UP000075920">
    <property type="component" value="Unassembled WGS sequence"/>
</dbReference>
<reference evidence="2" key="2">
    <citation type="submission" date="2020-05" db="UniProtKB">
        <authorList>
            <consortium name="EnsemblMetazoa"/>
        </authorList>
    </citation>
    <scope>IDENTIFICATION</scope>
    <source>
        <strain evidence="2">MINIMUS1</strain>
    </source>
</reference>
<accession>A0A182WN89</accession>
<keyword evidence="3" id="KW-1185">Reference proteome</keyword>
<feature type="chain" id="PRO_5008141726" evidence="1">
    <location>
        <begin position="17"/>
        <end position="59"/>
    </location>
</feature>
<evidence type="ECO:0000256" key="1">
    <source>
        <dbReference type="SAM" id="SignalP"/>
    </source>
</evidence>
<organism evidence="2 3">
    <name type="scientific">Anopheles minimus</name>
    <dbReference type="NCBI Taxonomy" id="112268"/>
    <lineage>
        <taxon>Eukaryota</taxon>
        <taxon>Metazoa</taxon>
        <taxon>Ecdysozoa</taxon>
        <taxon>Arthropoda</taxon>
        <taxon>Hexapoda</taxon>
        <taxon>Insecta</taxon>
        <taxon>Pterygota</taxon>
        <taxon>Neoptera</taxon>
        <taxon>Endopterygota</taxon>
        <taxon>Diptera</taxon>
        <taxon>Nematocera</taxon>
        <taxon>Culicoidea</taxon>
        <taxon>Culicidae</taxon>
        <taxon>Anophelinae</taxon>
        <taxon>Anopheles</taxon>
    </lineage>
</organism>